<name>A0A1R4HBI7_9GAMM</name>
<dbReference type="OrthoDB" id="58809at2"/>
<sequence length="77" mass="8334">MFTHKSKISGILAFALATSFATSNASATYESPVYSFALWGDMPYAKANDNPKIPALIKDINASNRHSAPLIPNLHII</sequence>
<keyword evidence="3" id="KW-1185">Reference proteome</keyword>
<proteinExistence type="predicted"/>
<evidence type="ECO:0000256" key="1">
    <source>
        <dbReference type="SAM" id="SignalP"/>
    </source>
</evidence>
<feature type="chain" id="PRO_5012187551" evidence="1">
    <location>
        <begin position="28"/>
        <end position="77"/>
    </location>
</feature>
<protein>
    <submittedName>
        <fullName evidence="2">Uncharacterized protein</fullName>
    </submittedName>
</protein>
<gene>
    <name evidence="2" type="ORF">CRENPOLYSF2_340001</name>
</gene>
<accession>A0A1R4HBI7</accession>
<organism evidence="2 3">
    <name type="scientific">Crenothrix polyspora</name>
    <dbReference type="NCBI Taxonomy" id="360316"/>
    <lineage>
        <taxon>Bacteria</taxon>
        <taxon>Pseudomonadati</taxon>
        <taxon>Pseudomonadota</taxon>
        <taxon>Gammaproteobacteria</taxon>
        <taxon>Methylococcales</taxon>
        <taxon>Crenotrichaceae</taxon>
        <taxon>Crenothrix</taxon>
    </lineage>
</organism>
<reference evidence="3" key="1">
    <citation type="submission" date="2017-02" db="EMBL/GenBank/DDBJ databases">
        <authorList>
            <person name="Daims H."/>
        </authorList>
    </citation>
    <scope>NUCLEOTIDE SEQUENCE [LARGE SCALE GENOMIC DNA]</scope>
</reference>
<dbReference type="RefSeq" id="WP_087147427.1">
    <property type="nucleotide sequence ID" value="NZ_FUKJ01000268.1"/>
</dbReference>
<evidence type="ECO:0000313" key="2">
    <source>
        <dbReference type="EMBL" id="SJM93547.1"/>
    </source>
</evidence>
<keyword evidence="1" id="KW-0732">Signal</keyword>
<feature type="signal peptide" evidence="1">
    <location>
        <begin position="1"/>
        <end position="27"/>
    </location>
</feature>
<dbReference type="AlphaFoldDB" id="A0A1R4HBI7"/>
<dbReference type="EMBL" id="FUKJ01000268">
    <property type="protein sequence ID" value="SJM93547.1"/>
    <property type="molecule type" value="Genomic_DNA"/>
</dbReference>
<evidence type="ECO:0000313" key="3">
    <source>
        <dbReference type="Proteomes" id="UP000195442"/>
    </source>
</evidence>
<dbReference type="Proteomes" id="UP000195442">
    <property type="component" value="Unassembled WGS sequence"/>
</dbReference>